<feature type="transmembrane region" description="Helical" evidence="1">
    <location>
        <begin position="171"/>
        <end position="194"/>
    </location>
</feature>
<dbReference type="AlphaFoldDB" id="A0A7Y3WJ51"/>
<accession>A0A7Y3WJ51</accession>
<feature type="transmembrane region" description="Helical" evidence="1">
    <location>
        <begin position="272"/>
        <end position="291"/>
    </location>
</feature>
<dbReference type="RefSeq" id="WP_171378362.1">
    <property type="nucleotide sequence ID" value="NZ_JABFCN010000070.1"/>
</dbReference>
<protein>
    <submittedName>
        <fullName evidence="2">Uncharacterized protein</fullName>
    </submittedName>
</protein>
<reference evidence="2 3" key="1">
    <citation type="submission" date="2020-02" db="EMBL/GenBank/DDBJ databases">
        <authorList>
            <person name="Sun Q."/>
        </authorList>
    </citation>
    <scope>NUCLEOTIDE SEQUENCE [LARGE SCALE GENOMIC DNA]</scope>
    <source>
        <strain evidence="2 3">CCBAU 03386</strain>
    </source>
</reference>
<keyword evidence="1" id="KW-1133">Transmembrane helix</keyword>
<feature type="transmembrane region" description="Helical" evidence="1">
    <location>
        <begin position="240"/>
        <end position="260"/>
    </location>
</feature>
<feature type="transmembrane region" description="Helical" evidence="1">
    <location>
        <begin position="72"/>
        <end position="99"/>
    </location>
</feature>
<keyword evidence="3" id="KW-1185">Reference proteome</keyword>
<feature type="transmembrane region" description="Helical" evidence="1">
    <location>
        <begin position="146"/>
        <end position="164"/>
    </location>
</feature>
<feature type="transmembrane region" description="Helical" evidence="1">
    <location>
        <begin position="327"/>
        <end position="347"/>
    </location>
</feature>
<evidence type="ECO:0000256" key="1">
    <source>
        <dbReference type="SAM" id="Phobius"/>
    </source>
</evidence>
<dbReference type="Proteomes" id="UP000519972">
    <property type="component" value="Unassembled WGS sequence"/>
</dbReference>
<evidence type="ECO:0000313" key="2">
    <source>
        <dbReference type="EMBL" id="NNU41816.1"/>
    </source>
</evidence>
<name>A0A7Y3WJ51_9HYPH</name>
<dbReference type="EMBL" id="JABFCN010000070">
    <property type="protein sequence ID" value="NNU41816.1"/>
    <property type="molecule type" value="Genomic_DNA"/>
</dbReference>
<sequence>MTELRSILDEAVRQELISPEAGGRLLPFLTERGVVVAGRGVGVAEAQPAMAAEGQAWSDTETPRFVRGFHDVLITIGVVVALGGLWGLAALYAVLPAIIVLSEILVRRQRLALPAVSLTIALLCWTFLLMSFFFKPVTSAFNDIGAEATQFVAGFPIILGLYYARYRVPLALALCIMSALALVLTLLLRLMQWASGDPQFFSNHPLLLAVVFLVCALGLFATALYFDLGDRLRRTTRSDIAFWLHLGAAPALLFSVRLLISFDGNLLDVAQTVSIKTPIIVISVAVLMLIGLVIDRRAFVTSGLLSLGFAIYGIFRQGSATVDTYVFTTLIVVGAIVLIIGTGWMPLRRIVLRALPAAISQRLPPAVLAATP</sequence>
<feature type="transmembrane region" description="Helical" evidence="1">
    <location>
        <begin position="206"/>
        <end position="228"/>
    </location>
</feature>
<organism evidence="2 3">
    <name type="scientific">Rhizobium sophorae</name>
    <dbReference type="NCBI Taxonomy" id="1535242"/>
    <lineage>
        <taxon>Bacteria</taxon>
        <taxon>Pseudomonadati</taxon>
        <taxon>Pseudomonadota</taxon>
        <taxon>Alphaproteobacteria</taxon>
        <taxon>Hyphomicrobiales</taxon>
        <taxon>Rhizobiaceae</taxon>
        <taxon>Rhizobium/Agrobacterium group</taxon>
        <taxon>Rhizobium</taxon>
    </lineage>
</organism>
<feature type="transmembrane region" description="Helical" evidence="1">
    <location>
        <begin position="298"/>
        <end position="315"/>
    </location>
</feature>
<feature type="transmembrane region" description="Helical" evidence="1">
    <location>
        <begin position="111"/>
        <end position="134"/>
    </location>
</feature>
<keyword evidence="1" id="KW-0472">Membrane</keyword>
<keyword evidence="1" id="KW-0812">Transmembrane</keyword>
<proteinExistence type="predicted"/>
<evidence type="ECO:0000313" key="3">
    <source>
        <dbReference type="Proteomes" id="UP000519972"/>
    </source>
</evidence>
<gene>
    <name evidence="2" type="ORF">G9X64_36105</name>
</gene>
<comment type="caution">
    <text evidence="2">The sequence shown here is derived from an EMBL/GenBank/DDBJ whole genome shotgun (WGS) entry which is preliminary data.</text>
</comment>